<feature type="region of interest" description="Disordered" evidence="8">
    <location>
        <begin position="79"/>
        <end position="180"/>
    </location>
</feature>
<keyword evidence="4 7" id="KW-0158">Chromosome</keyword>
<keyword evidence="6 7" id="KW-0539">Nucleus</keyword>
<keyword evidence="11" id="KW-1185">Reference proteome</keyword>
<dbReference type="PANTHER" id="PTHR11467">
    <property type="entry name" value="HISTONE H1"/>
    <property type="match status" value="1"/>
</dbReference>
<dbReference type="InterPro" id="IPR036388">
    <property type="entry name" value="WH-like_DNA-bd_sf"/>
</dbReference>
<keyword evidence="5 7" id="KW-0238">DNA-binding</keyword>
<evidence type="ECO:0000256" key="6">
    <source>
        <dbReference type="ARBA" id="ARBA00023242"/>
    </source>
</evidence>
<evidence type="ECO:0000256" key="7">
    <source>
        <dbReference type="RuleBase" id="RU003894"/>
    </source>
</evidence>
<organism evidence="10 11">
    <name type="scientific">Cichlidogyrus casuarinus</name>
    <dbReference type="NCBI Taxonomy" id="1844966"/>
    <lineage>
        <taxon>Eukaryota</taxon>
        <taxon>Metazoa</taxon>
        <taxon>Spiralia</taxon>
        <taxon>Lophotrochozoa</taxon>
        <taxon>Platyhelminthes</taxon>
        <taxon>Monogenea</taxon>
        <taxon>Monopisthocotylea</taxon>
        <taxon>Dactylogyridea</taxon>
        <taxon>Ancyrocephalidae</taxon>
        <taxon>Cichlidogyrus</taxon>
    </lineage>
</organism>
<comment type="function">
    <text evidence="1">Histones H1 are necessary for the condensation of nucleosome chains into higher-order structures.</text>
</comment>
<evidence type="ECO:0000256" key="4">
    <source>
        <dbReference type="ARBA" id="ARBA00022454"/>
    </source>
</evidence>
<dbReference type="FunFam" id="1.10.10.10:FF:000140">
    <property type="entry name" value="Histone H1.0"/>
    <property type="match status" value="1"/>
</dbReference>
<feature type="region of interest" description="Disordered" evidence="8">
    <location>
        <begin position="1"/>
        <end position="20"/>
    </location>
</feature>
<dbReference type="Gene3D" id="1.10.10.10">
    <property type="entry name" value="Winged helix-like DNA-binding domain superfamily/Winged helix DNA-binding domain"/>
    <property type="match status" value="1"/>
</dbReference>
<proteinExistence type="inferred from homology"/>
<comment type="caution">
    <text evidence="10">The sequence shown here is derived from an EMBL/GenBank/DDBJ whole genome shotgun (WGS) entry which is preliminary data.</text>
</comment>
<evidence type="ECO:0000313" key="10">
    <source>
        <dbReference type="EMBL" id="KAL3314816.1"/>
    </source>
</evidence>
<dbReference type="EMBL" id="JBJKFK010000901">
    <property type="protein sequence ID" value="KAL3314816.1"/>
    <property type="molecule type" value="Genomic_DNA"/>
</dbReference>
<dbReference type="GO" id="GO:0005694">
    <property type="term" value="C:chromosome"/>
    <property type="evidence" value="ECO:0007669"/>
    <property type="project" value="UniProtKB-SubCell"/>
</dbReference>
<evidence type="ECO:0000256" key="1">
    <source>
        <dbReference type="ARBA" id="ARBA00002809"/>
    </source>
</evidence>
<dbReference type="Pfam" id="PF00538">
    <property type="entry name" value="Linker_histone"/>
    <property type="match status" value="1"/>
</dbReference>
<dbReference type="InterPro" id="IPR005819">
    <property type="entry name" value="H1/H5"/>
</dbReference>
<evidence type="ECO:0000256" key="3">
    <source>
        <dbReference type="ARBA" id="ARBA00004286"/>
    </source>
</evidence>
<evidence type="ECO:0000259" key="9">
    <source>
        <dbReference type="PROSITE" id="PS51504"/>
    </source>
</evidence>
<accession>A0ABD2Q7T6</accession>
<comment type="subcellular location">
    <subcellularLocation>
        <location evidence="3">Chromosome</location>
    </subcellularLocation>
    <subcellularLocation>
        <location evidence="2 7">Nucleus</location>
    </subcellularLocation>
</comment>
<dbReference type="AlphaFoldDB" id="A0ABD2Q7T6"/>
<dbReference type="InterPro" id="IPR036390">
    <property type="entry name" value="WH_DNA-bd_sf"/>
</dbReference>
<evidence type="ECO:0000256" key="8">
    <source>
        <dbReference type="SAM" id="MobiDB-lite"/>
    </source>
</evidence>
<dbReference type="Proteomes" id="UP001626550">
    <property type="component" value="Unassembled WGS sequence"/>
</dbReference>
<reference evidence="10 11" key="1">
    <citation type="submission" date="2024-11" db="EMBL/GenBank/DDBJ databases">
        <title>Adaptive evolution of stress response genes in parasites aligns with host niche diversity.</title>
        <authorList>
            <person name="Hahn C."/>
            <person name="Resl P."/>
        </authorList>
    </citation>
    <scope>NUCLEOTIDE SEQUENCE [LARGE SCALE GENOMIC DNA]</scope>
    <source>
        <strain evidence="10">EGGRZ-B1_66</strain>
        <tissue evidence="10">Body</tissue>
    </source>
</reference>
<feature type="domain" description="H15" evidence="9">
    <location>
        <begin position="17"/>
        <end position="93"/>
    </location>
</feature>
<dbReference type="GO" id="GO:0003677">
    <property type="term" value="F:DNA binding"/>
    <property type="evidence" value="ECO:0007669"/>
    <property type="project" value="UniProtKB-KW"/>
</dbReference>
<dbReference type="PANTHER" id="PTHR11467:SF20">
    <property type="entry name" value="H15 DOMAIN-CONTAINING PROTEIN-RELATED"/>
    <property type="match status" value="1"/>
</dbReference>
<name>A0ABD2Q7T6_9PLAT</name>
<dbReference type="PRINTS" id="PR00624">
    <property type="entry name" value="HISTONEH5"/>
</dbReference>
<gene>
    <name evidence="10" type="primary">HIST1H1C</name>
    <name evidence="10" type="ORF">Ciccas_006559</name>
</gene>
<dbReference type="PROSITE" id="PS51504">
    <property type="entry name" value="H15"/>
    <property type="match status" value="1"/>
</dbReference>
<evidence type="ECO:0000256" key="2">
    <source>
        <dbReference type="ARBA" id="ARBA00004123"/>
    </source>
</evidence>
<sequence>MMSVTMMKTKSTKPRATHPPTIDMVNAAIESVPDQKGVALASIKKYIAANYKFDVVRNSLFIRKALIRGLEKGQIVRVGNKGKGASGSFKLANKVPKVKKSPKKPKASKEDKPKTPKKDKPKTPKKDKPKSPKKEKPAKSATESAKEPKASKPKKLTPVKKAESKKPTYSKTKKTAAPKK</sequence>
<dbReference type="SMART" id="SM00526">
    <property type="entry name" value="H15"/>
    <property type="match status" value="1"/>
</dbReference>
<feature type="compositionally biased region" description="Basic residues" evidence="8">
    <location>
        <begin position="171"/>
        <end position="180"/>
    </location>
</feature>
<feature type="compositionally biased region" description="Basic residues" evidence="8">
    <location>
        <begin position="96"/>
        <end position="106"/>
    </location>
</feature>
<comment type="similarity">
    <text evidence="7">Belongs to the histone H1/H5 family.</text>
</comment>
<dbReference type="SUPFAM" id="SSF46785">
    <property type="entry name" value="Winged helix' DNA-binding domain"/>
    <property type="match status" value="1"/>
</dbReference>
<evidence type="ECO:0000256" key="5">
    <source>
        <dbReference type="ARBA" id="ARBA00023125"/>
    </source>
</evidence>
<evidence type="ECO:0000313" key="11">
    <source>
        <dbReference type="Proteomes" id="UP001626550"/>
    </source>
</evidence>
<dbReference type="InterPro" id="IPR005818">
    <property type="entry name" value="Histone_H1/H5_H15"/>
</dbReference>
<protein>
    <submittedName>
        <fullName evidence="10">Histone cluster 1</fullName>
    </submittedName>
</protein>
<dbReference type="GO" id="GO:0005634">
    <property type="term" value="C:nucleus"/>
    <property type="evidence" value="ECO:0007669"/>
    <property type="project" value="UniProtKB-SubCell"/>
</dbReference>
<dbReference type="CDD" id="cd00073">
    <property type="entry name" value="H15"/>
    <property type="match status" value="1"/>
</dbReference>
<feature type="compositionally biased region" description="Basic and acidic residues" evidence="8">
    <location>
        <begin position="107"/>
        <end position="150"/>
    </location>
</feature>